<dbReference type="AlphaFoldDB" id="A0A1G2UHN8"/>
<dbReference type="Proteomes" id="UP000177096">
    <property type="component" value="Unassembled WGS sequence"/>
</dbReference>
<dbReference type="Gene3D" id="2.60.40.790">
    <property type="match status" value="1"/>
</dbReference>
<evidence type="ECO:0000256" key="1">
    <source>
        <dbReference type="PROSITE-ProRule" id="PRU00285"/>
    </source>
</evidence>
<evidence type="ECO:0000259" key="3">
    <source>
        <dbReference type="PROSITE" id="PS01031"/>
    </source>
</evidence>
<evidence type="ECO:0000313" key="4">
    <source>
        <dbReference type="EMBL" id="OHB08937.1"/>
    </source>
</evidence>
<reference evidence="4 5" key="1">
    <citation type="journal article" date="2016" name="Nat. Commun.">
        <title>Thousands of microbial genomes shed light on interconnected biogeochemical processes in an aquifer system.</title>
        <authorList>
            <person name="Anantharaman K."/>
            <person name="Brown C.T."/>
            <person name="Hug L.A."/>
            <person name="Sharon I."/>
            <person name="Castelle C.J."/>
            <person name="Probst A.J."/>
            <person name="Thomas B.C."/>
            <person name="Singh A."/>
            <person name="Wilkins M.J."/>
            <person name="Karaoz U."/>
            <person name="Brodie E.L."/>
            <person name="Williams K.H."/>
            <person name="Hubbard S.S."/>
            <person name="Banfield J.F."/>
        </authorList>
    </citation>
    <scope>NUCLEOTIDE SEQUENCE [LARGE SCALE GENOMIC DNA]</scope>
</reference>
<dbReference type="CDD" id="cd06464">
    <property type="entry name" value="ACD_sHsps-like"/>
    <property type="match status" value="1"/>
</dbReference>
<feature type="domain" description="SHSP" evidence="3">
    <location>
        <begin position="42"/>
        <end position="154"/>
    </location>
</feature>
<dbReference type="InterPro" id="IPR008978">
    <property type="entry name" value="HSP20-like_chaperone"/>
</dbReference>
<evidence type="ECO:0000256" key="2">
    <source>
        <dbReference type="RuleBase" id="RU003616"/>
    </source>
</evidence>
<dbReference type="InterPro" id="IPR031107">
    <property type="entry name" value="Small_HSP"/>
</dbReference>
<gene>
    <name evidence="4" type="ORF">A3I86_02110</name>
</gene>
<proteinExistence type="inferred from homology"/>
<organism evidence="4 5">
    <name type="scientific">Candidatus Zambryskibacteria bacterium RIFCSPLOWO2_02_FULL_39_14</name>
    <dbReference type="NCBI Taxonomy" id="1802769"/>
    <lineage>
        <taxon>Bacteria</taxon>
        <taxon>Candidatus Zambryskiibacteriota</taxon>
    </lineage>
</organism>
<dbReference type="EMBL" id="MHWM01000015">
    <property type="protein sequence ID" value="OHB08937.1"/>
    <property type="molecule type" value="Genomic_DNA"/>
</dbReference>
<dbReference type="SUPFAM" id="SSF49764">
    <property type="entry name" value="HSP20-like chaperones"/>
    <property type="match status" value="1"/>
</dbReference>
<evidence type="ECO:0000313" key="5">
    <source>
        <dbReference type="Proteomes" id="UP000177096"/>
    </source>
</evidence>
<sequence>MIQNKRSFFERLTGAIRLDNEADQFESSPNIKTVKDSNIFEEKEEEAHLTVDVYHTPTEIIIKTMVAGVKPDDLDVLITRDSVTIRGKRSEDRTMSDDEYFYRELYWGSFARTIVLPEEIDVDGAEAIEKYGMLILHLPKLDKNRQAKLKVKGN</sequence>
<dbReference type="InterPro" id="IPR002068">
    <property type="entry name" value="A-crystallin/Hsp20_dom"/>
</dbReference>
<comment type="caution">
    <text evidence="4">The sequence shown here is derived from an EMBL/GenBank/DDBJ whole genome shotgun (WGS) entry which is preliminary data.</text>
</comment>
<name>A0A1G2UHN8_9BACT</name>
<dbReference type="Pfam" id="PF00011">
    <property type="entry name" value="HSP20"/>
    <property type="match status" value="1"/>
</dbReference>
<accession>A0A1G2UHN8</accession>
<dbReference type="PROSITE" id="PS01031">
    <property type="entry name" value="SHSP"/>
    <property type="match status" value="1"/>
</dbReference>
<protein>
    <recommendedName>
        <fullName evidence="3">SHSP domain-containing protein</fullName>
    </recommendedName>
</protein>
<dbReference type="PANTHER" id="PTHR11527">
    <property type="entry name" value="HEAT-SHOCK PROTEIN 20 FAMILY MEMBER"/>
    <property type="match status" value="1"/>
</dbReference>
<comment type="similarity">
    <text evidence="1 2">Belongs to the small heat shock protein (HSP20) family.</text>
</comment>